<dbReference type="InterPro" id="IPR024616">
    <property type="entry name" value="Pherophorin"/>
</dbReference>
<dbReference type="Pfam" id="PF12499">
    <property type="entry name" value="DUF3707"/>
    <property type="match status" value="1"/>
</dbReference>
<dbReference type="EMBL" id="BRXU01000032">
    <property type="protein sequence ID" value="GLC60173.1"/>
    <property type="molecule type" value="Genomic_DNA"/>
</dbReference>
<evidence type="ECO:0000313" key="4">
    <source>
        <dbReference type="Proteomes" id="UP001165080"/>
    </source>
</evidence>
<name>A0A9W6BXR7_9CHLO</name>
<protein>
    <recommendedName>
        <fullName evidence="2">Pherophorin domain-containing protein</fullName>
    </recommendedName>
</protein>
<sequence>MFHPSPVDPSATSFGSTSPPMTPGGPPFAPAAFGRVVPSMLPAPPSGSNFPYFRCQHNPEGSRLFLQPQVNITLVEKNYTKMCFTVGVRDVCPQPDSPCCSFSLHKLEFEADPVCARSLVYSTVDGIRRIRFFQYRPYSSIKVTRIGKAFDQAAGTEVCLVLKPECSSLKALGAFHDGTMKIAIASLTGTRPATCCPVFNAQ</sequence>
<evidence type="ECO:0000256" key="1">
    <source>
        <dbReference type="SAM" id="MobiDB-lite"/>
    </source>
</evidence>
<comment type="caution">
    <text evidence="3">The sequence shown here is derived from an EMBL/GenBank/DDBJ whole genome shotgun (WGS) entry which is preliminary data.</text>
</comment>
<keyword evidence="4" id="KW-1185">Reference proteome</keyword>
<feature type="region of interest" description="Disordered" evidence="1">
    <location>
        <begin position="1"/>
        <end position="27"/>
    </location>
</feature>
<organism evidence="3 4">
    <name type="scientific">Pleodorina starrii</name>
    <dbReference type="NCBI Taxonomy" id="330485"/>
    <lineage>
        <taxon>Eukaryota</taxon>
        <taxon>Viridiplantae</taxon>
        <taxon>Chlorophyta</taxon>
        <taxon>core chlorophytes</taxon>
        <taxon>Chlorophyceae</taxon>
        <taxon>CS clade</taxon>
        <taxon>Chlamydomonadales</taxon>
        <taxon>Volvocaceae</taxon>
        <taxon>Pleodorina</taxon>
    </lineage>
</organism>
<accession>A0A9W6BXR7</accession>
<proteinExistence type="predicted"/>
<feature type="domain" description="Pherophorin" evidence="2">
    <location>
        <begin position="50"/>
        <end position="197"/>
    </location>
</feature>
<dbReference type="AlphaFoldDB" id="A0A9W6BXR7"/>
<evidence type="ECO:0000259" key="2">
    <source>
        <dbReference type="Pfam" id="PF12499"/>
    </source>
</evidence>
<reference evidence="3 4" key="1">
    <citation type="journal article" date="2023" name="Commun. Biol.">
        <title>Reorganization of the ancestral sex-determining regions during the evolution of trioecy in Pleodorina starrii.</title>
        <authorList>
            <person name="Takahashi K."/>
            <person name="Suzuki S."/>
            <person name="Kawai-Toyooka H."/>
            <person name="Yamamoto K."/>
            <person name="Hamaji T."/>
            <person name="Ootsuki R."/>
            <person name="Yamaguchi H."/>
            <person name="Kawachi M."/>
            <person name="Higashiyama T."/>
            <person name="Nozaki H."/>
        </authorList>
    </citation>
    <scope>NUCLEOTIDE SEQUENCE [LARGE SCALE GENOMIC DNA]</scope>
    <source>
        <strain evidence="3 4">NIES-4479</strain>
    </source>
</reference>
<evidence type="ECO:0000313" key="3">
    <source>
        <dbReference type="EMBL" id="GLC60173.1"/>
    </source>
</evidence>
<gene>
    <name evidence="3" type="primary">PLEST009201</name>
    <name evidence="3" type="ORF">PLESTB_001581700</name>
</gene>
<dbReference type="Proteomes" id="UP001165080">
    <property type="component" value="Unassembled WGS sequence"/>
</dbReference>